<dbReference type="OrthoDB" id="8905397at2"/>
<dbReference type="AlphaFoldDB" id="V4RDF5"/>
<evidence type="ECO:0000313" key="3">
    <source>
        <dbReference type="EMBL" id="ESR23384.1"/>
    </source>
</evidence>
<name>V4RDF5_9HYPH</name>
<feature type="domain" description="GXWXG" evidence="1">
    <location>
        <begin position="24"/>
        <end position="79"/>
    </location>
</feature>
<protein>
    <recommendedName>
        <fullName evidence="5">DUF4334 domain-containing protein</fullName>
    </recommendedName>
</protein>
<evidence type="ECO:0000259" key="1">
    <source>
        <dbReference type="Pfam" id="PF14231"/>
    </source>
</evidence>
<evidence type="ECO:0000259" key="2">
    <source>
        <dbReference type="Pfam" id="PF14232"/>
    </source>
</evidence>
<accession>V4RDF5</accession>
<feature type="domain" description="DUF4334" evidence="2">
    <location>
        <begin position="126"/>
        <end position="180"/>
    </location>
</feature>
<dbReference type="InterPro" id="IPR025568">
    <property type="entry name" value="DUF4334"/>
</dbReference>
<dbReference type="RefSeq" id="WP_023433570.1">
    <property type="nucleotide sequence ID" value="NZ_AWXZ01000039.1"/>
</dbReference>
<dbReference type="Pfam" id="PF14232">
    <property type="entry name" value="DUF4334"/>
    <property type="match status" value="1"/>
</dbReference>
<sequence>MTPRAPDWLCRWREAPLSPEEGLALFDALPGVPIASAIGRWRGAGLGSGNRLDGLLEAFGWHGKDLRTEDDVAPLLFRSFGGGIRTVDPARLPLGLALRLLPVLRNPLAPRLFRLSLPLLATSAPAARVRVVEHRAVASAAMIYDRQPIIDHFRLIDRDRMLGLMDLRGVPEPFFFLLEREA</sequence>
<dbReference type="Gene3D" id="2.40.128.580">
    <property type="entry name" value="GXWXG domain"/>
    <property type="match status" value="1"/>
</dbReference>
<evidence type="ECO:0008006" key="5">
    <source>
        <dbReference type="Google" id="ProtNLM"/>
    </source>
</evidence>
<organism evidence="3 4">
    <name type="scientific">Lutibaculum baratangense AMV1</name>
    <dbReference type="NCBI Taxonomy" id="631454"/>
    <lineage>
        <taxon>Bacteria</taxon>
        <taxon>Pseudomonadati</taxon>
        <taxon>Pseudomonadota</taxon>
        <taxon>Alphaproteobacteria</taxon>
        <taxon>Hyphomicrobiales</taxon>
        <taxon>Tepidamorphaceae</taxon>
        <taxon>Lutibaculum</taxon>
    </lineage>
</organism>
<evidence type="ECO:0000313" key="4">
    <source>
        <dbReference type="Proteomes" id="UP000017819"/>
    </source>
</evidence>
<dbReference type="STRING" id="631454.N177_3452"/>
<dbReference type="Pfam" id="PF14231">
    <property type="entry name" value="GXWXG"/>
    <property type="match status" value="1"/>
</dbReference>
<keyword evidence="4" id="KW-1185">Reference proteome</keyword>
<gene>
    <name evidence="3" type="ORF">N177_3452</name>
</gene>
<comment type="caution">
    <text evidence="3">The sequence shown here is derived from an EMBL/GenBank/DDBJ whole genome shotgun (WGS) entry which is preliminary data.</text>
</comment>
<dbReference type="eggNOG" id="ENOG503287S">
    <property type="taxonomic scope" value="Bacteria"/>
</dbReference>
<reference evidence="3 4" key="1">
    <citation type="journal article" date="2014" name="Genome Announc.">
        <title>Draft Genome Sequence of Lutibaculum baratangense Strain AMV1T, Isolated from a Mud Volcano in Andamans, India.</title>
        <authorList>
            <person name="Singh A."/>
            <person name="Sreenivas A."/>
            <person name="Sathyanarayana Reddy G."/>
            <person name="Pinnaka A.K."/>
            <person name="Shivaji S."/>
        </authorList>
    </citation>
    <scope>NUCLEOTIDE SEQUENCE [LARGE SCALE GENOMIC DNA]</scope>
    <source>
        <strain evidence="3 4">AMV1</strain>
    </source>
</reference>
<dbReference type="EMBL" id="AWXZ01000039">
    <property type="protein sequence ID" value="ESR23384.1"/>
    <property type="molecule type" value="Genomic_DNA"/>
</dbReference>
<dbReference type="InterPro" id="IPR025951">
    <property type="entry name" value="GXWXG_dom"/>
</dbReference>
<dbReference type="Proteomes" id="UP000017819">
    <property type="component" value="Unassembled WGS sequence"/>
</dbReference>
<proteinExistence type="predicted"/>